<dbReference type="InterPro" id="IPR002048">
    <property type="entry name" value="EF_hand_dom"/>
</dbReference>
<dbReference type="GO" id="GO:0005509">
    <property type="term" value="F:calcium ion binding"/>
    <property type="evidence" value="ECO:0007669"/>
    <property type="project" value="InterPro"/>
</dbReference>
<dbReference type="InterPro" id="IPR039647">
    <property type="entry name" value="EF_hand_pair_protein_CML-like"/>
</dbReference>
<sequence>MAPTDVIDYTNPISVFHILCLFFLNFILERFFPGLFYIFILYAAFLFYLWNSWAAQRNIIRRLEAADVTCTPSVRQNDHEEHCCTKIVGTPVNDKREVKLSIEDVKTMMETLDHEHNNNRDSDNLGLSAELEEMFEEELSLGEVQEAFDLFDENGDGFIDAEDLEKVLCGLGFAVASDIDQCKTMISGFDNNGDGRLDFEEFAKLVEQSFC</sequence>
<dbReference type="CDD" id="cd00051">
    <property type="entry name" value="EFh"/>
    <property type="match status" value="1"/>
</dbReference>
<evidence type="ECO:0000313" key="7">
    <source>
        <dbReference type="RefSeq" id="XP_008445901.2"/>
    </source>
</evidence>
<name>A0A1S3BEM1_CUCME</name>
<dbReference type="KEGG" id="cmo:103488781"/>
<dbReference type="InterPro" id="IPR018247">
    <property type="entry name" value="EF_Hand_1_Ca_BS"/>
</dbReference>
<evidence type="ECO:0000256" key="3">
    <source>
        <dbReference type="ARBA" id="ARBA00022837"/>
    </source>
</evidence>
<feature type="domain" description="EF-hand" evidence="5">
    <location>
        <begin position="177"/>
        <end position="211"/>
    </location>
</feature>
<dbReference type="GeneID" id="103488781"/>
<dbReference type="Pfam" id="PF13499">
    <property type="entry name" value="EF-hand_7"/>
    <property type="match status" value="1"/>
</dbReference>
<evidence type="ECO:0000313" key="6">
    <source>
        <dbReference type="Proteomes" id="UP001652600"/>
    </source>
</evidence>
<feature type="domain" description="EF-hand" evidence="5">
    <location>
        <begin position="139"/>
        <end position="174"/>
    </location>
</feature>
<keyword evidence="3" id="KW-0106">Calcium</keyword>
<dbReference type="RefSeq" id="XP_008445901.2">
    <property type="nucleotide sequence ID" value="XM_008447679.3"/>
</dbReference>
<reference evidence="7" key="1">
    <citation type="submission" date="2025-08" db="UniProtKB">
        <authorList>
            <consortium name="RefSeq"/>
        </authorList>
    </citation>
    <scope>IDENTIFICATION</scope>
    <source>
        <tissue evidence="7">Stem</tissue>
    </source>
</reference>
<dbReference type="Proteomes" id="UP001652600">
    <property type="component" value="Chromosome 12"/>
</dbReference>
<dbReference type="SUPFAM" id="SSF47473">
    <property type="entry name" value="EF-hand"/>
    <property type="match status" value="1"/>
</dbReference>
<keyword evidence="1" id="KW-0479">Metal-binding</keyword>
<feature type="transmembrane region" description="Helical" evidence="4">
    <location>
        <begin position="34"/>
        <end position="53"/>
    </location>
</feature>
<organism evidence="6 7">
    <name type="scientific">Cucumis melo</name>
    <name type="common">Muskmelon</name>
    <dbReference type="NCBI Taxonomy" id="3656"/>
    <lineage>
        <taxon>Eukaryota</taxon>
        <taxon>Viridiplantae</taxon>
        <taxon>Streptophyta</taxon>
        <taxon>Embryophyta</taxon>
        <taxon>Tracheophyta</taxon>
        <taxon>Spermatophyta</taxon>
        <taxon>Magnoliopsida</taxon>
        <taxon>eudicotyledons</taxon>
        <taxon>Gunneridae</taxon>
        <taxon>Pentapetalae</taxon>
        <taxon>rosids</taxon>
        <taxon>fabids</taxon>
        <taxon>Cucurbitales</taxon>
        <taxon>Cucurbitaceae</taxon>
        <taxon>Benincaseae</taxon>
        <taxon>Cucumis</taxon>
    </lineage>
</organism>
<dbReference type="SMART" id="SM00054">
    <property type="entry name" value="EFh"/>
    <property type="match status" value="2"/>
</dbReference>
<dbReference type="PROSITE" id="PS50222">
    <property type="entry name" value="EF_HAND_2"/>
    <property type="match status" value="2"/>
</dbReference>
<dbReference type="AlphaFoldDB" id="A0A1S3BEM1"/>
<keyword evidence="4" id="KW-0472">Membrane</keyword>
<evidence type="ECO:0000256" key="2">
    <source>
        <dbReference type="ARBA" id="ARBA00022737"/>
    </source>
</evidence>
<keyword evidence="4" id="KW-1133">Transmembrane helix</keyword>
<dbReference type="PROSITE" id="PS00018">
    <property type="entry name" value="EF_HAND_1"/>
    <property type="match status" value="2"/>
</dbReference>
<dbReference type="eggNOG" id="KOG0027">
    <property type="taxonomic scope" value="Eukaryota"/>
</dbReference>
<dbReference type="InterPro" id="IPR011992">
    <property type="entry name" value="EF-hand-dom_pair"/>
</dbReference>
<dbReference type="Gramene" id="MELO3C001988.2.1">
    <property type="protein sequence ID" value="MELO3C001988.2.1"/>
    <property type="gene ID" value="MELO3C001988.2"/>
</dbReference>
<keyword evidence="2" id="KW-0677">Repeat</keyword>
<gene>
    <name evidence="7" type="primary">LOC103488781</name>
</gene>
<proteinExistence type="predicted"/>
<dbReference type="Gene3D" id="1.10.238.10">
    <property type="entry name" value="EF-hand"/>
    <property type="match status" value="1"/>
</dbReference>
<evidence type="ECO:0000256" key="4">
    <source>
        <dbReference type="SAM" id="Phobius"/>
    </source>
</evidence>
<evidence type="ECO:0000259" key="5">
    <source>
        <dbReference type="PROSITE" id="PS50222"/>
    </source>
</evidence>
<dbReference type="InParanoid" id="A0A1S3BEM1"/>
<accession>A0A1S3BEM1</accession>
<dbReference type="PANTHER" id="PTHR10891">
    <property type="entry name" value="EF-HAND CALCIUM-BINDING DOMAIN CONTAINING PROTEIN"/>
    <property type="match status" value="1"/>
</dbReference>
<evidence type="ECO:0000256" key="1">
    <source>
        <dbReference type="ARBA" id="ARBA00022723"/>
    </source>
</evidence>
<protein>
    <submittedName>
        <fullName evidence="7">Probable calcium-binding protein CML45</fullName>
    </submittedName>
</protein>
<keyword evidence="4" id="KW-0812">Transmembrane</keyword>
<keyword evidence="6" id="KW-1185">Reference proteome</keyword>